<evidence type="ECO:0000259" key="2">
    <source>
        <dbReference type="Pfam" id="PF02591"/>
    </source>
</evidence>
<name>A0A1N6E079_9BACT</name>
<sequence>MSLYLKQIEQLVALQLVDDEILGITSELDEAPKEVEALQERFDALESQRNRFLEKIDHLKAQEKRINSEIENDALKVKKSKSKLMLVGNTKEYHAMMREMDNLEKLNRLREEEKLALAEELDRQQMAVSDMDERYSILKNDLEAKKTSLKERVEEANKVLEKLDKKRNIAGKEVPTPILNRYEFIRSRLDNPVIVSVKEQICNGCHIAIPPQSYIELQKGHQILSCPNCQRLIYWSEHFGSEEENAAEEA</sequence>
<evidence type="ECO:0000313" key="4">
    <source>
        <dbReference type="EMBL" id="SIN76445.1"/>
    </source>
</evidence>
<dbReference type="Proteomes" id="UP000184694">
    <property type="component" value="Unassembled WGS sequence"/>
</dbReference>
<feature type="domain" description="C4-type zinc ribbon" evidence="2">
    <location>
        <begin position="202"/>
        <end position="232"/>
    </location>
</feature>
<dbReference type="STRING" id="1121457.SAMN02745161_0614"/>
<reference evidence="5" key="1">
    <citation type="submission" date="2016-11" db="EMBL/GenBank/DDBJ databases">
        <authorList>
            <person name="Varghese N."/>
            <person name="Submissions S."/>
        </authorList>
    </citation>
    <scope>NUCLEOTIDE SEQUENCE [LARGE SCALE GENOMIC DNA]</scope>
    <source>
        <strain evidence="5">DSM 17456</strain>
    </source>
</reference>
<dbReference type="InterPro" id="IPR052376">
    <property type="entry name" value="Oxidative_Scav/Glycosyltrans"/>
</dbReference>
<evidence type="ECO:0000313" key="5">
    <source>
        <dbReference type="Proteomes" id="UP000184694"/>
    </source>
</evidence>
<dbReference type="RefSeq" id="WP_074215470.1">
    <property type="nucleotide sequence ID" value="NZ_FSRG01000003.1"/>
</dbReference>
<feature type="domain" description="CT398-like coiled coil hairpin" evidence="3">
    <location>
        <begin position="28"/>
        <end position="188"/>
    </location>
</feature>
<dbReference type="Pfam" id="PF02591">
    <property type="entry name" value="Zn_ribbon_9"/>
    <property type="match status" value="1"/>
</dbReference>
<feature type="coiled-coil region" evidence="1">
    <location>
        <begin position="93"/>
        <end position="173"/>
    </location>
</feature>
<proteinExistence type="predicted"/>
<dbReference type="InterPro" id="IPR003743">
    <property type="entry name" value="Zf-RING_7"/>
</dbReference>
<dbReference type="InterPro" id="IPR056003">
    <property type="entry name" value="CT398_CC_hairpin"/>
</dbReference>
<feature type="coiled-coil region" evidence="1">
    <location>
        <begin position="28"/>
        <end position="62"/>
    </location>
</feature>
<organism evidence="4 5">
    <name type="scientific">Halodesulfovibrio marinisediminis DSM 17456</name>
    <dbReference type="NCBI Taxonomy" id="1121457"/>
    <lineage>
        <taxon>Bacteria</taxon>
        <taxon>Pseudomonadati</taxon>
        <taxon>Thermodesulfobacteriota</taxon>
        <taxon>Desulfovibrionia</taxon>
        <taxon>Desulfovibrionales</taxon>
        <taxon>Desulfovibrionaceae</taxon>
        <taxon>Halodesulfovibrio</taxon>
    </lineage>
</organism>
<dbReference type="Pfam" id="PF24481">
    <property type="entry name" value="CT398_CC"/>
    <property type="match status" value="1"/>
</dbReference>
<dbReference type="OrthoDB" id="9795058at2"/>
<evidence type="ECO:0000259" key="3">
    <source>
        <dbReference type="Pfam" id="PF24481"/>
    </source>
</evidence>
<keyword evidence="1" id="KW-0175">Coiled coil</keyword>
<keyword evidence="5" id="KW-1185">Reference proteome</keyword>
<gene>
    <name evidence="4" type="ORF">SAMN02745161_0614</name>
</gene>
<evidence type="ECO:0000256" key="1">
    <source>
        <dbReference type="SAM" id="Coils"/>
    </source>
</evidence>
<dbReference type="PANTHER" id="PTHR39082:SF1">
    <property type="entry name" value="SCAVENGER RECEPTOR CLASS A MEMBER 3"/>
    <property type="match status" value="1"/>
</dbReference>
<protein>
    <submittedName>
        <fullName evidence="4">Uncharacterized protein</fullName>
    </submittedName>
</protein>
<dbReference type="PANTHER" id="PTHR39082">
    <property type="entry name" value="PHOSPHOLIPASE C-BETA-2-RELATED"/>
    <property type="match status" value="1"/>
</dbReference>
<dbReference type="EMBL" id="FSRG01000003">
    <property type="protein sequence ID" value="SIN76445.1"/>
    <property type="molecule type" value="Genomic_DNA"/>
</dbReference>
<dbReference type="AlphaFoldDB" id="A0A1N6E079"/>
<dbReference type="Gene3D" id="1.10.287.1490">
    <property type="match status" value="1"/>
</dbReference>
<accession>A0A1N6E079</accession>